<proteinExistence type="predicted"/>
<accession>A0AAD0SRY8</accession>
<keyword evidence="2" id="KW-1185">Reference proteome</keyword>
<reference evidence="1 2" key="1">
    <citation type="submission" date="2018-08" db="EMBL/GenBank/DDBJ databases">
        <title>Complete genome of the Arcobacter suis type strain LMG 26152.</title>
        <authorList>
            <person name="Miller W.G."/>
            <person name="Yee E."/>
            <person name="Bono J.L."/>
        </authorList>
    </citation>
    <scope>NUCLEOTIDE SEQUENCE [LARGE SCALE GENOMIC DNA]</scope>
    <source>
        <strain evidence="1 2">CECT 7833</strain>
    </source>
</reference>
<organism evidence="1 2">
    <name type="scientific">Arcobacter suis CECT 7833</name>
    <dbReference type="NCBI Taxonomy" id="663365"/>
    <lineage>
        <taxon>Bacteria</taxon>
        <taxon>Pseudomonadati</taxon>
        <taxon>Campylobacterota</taxon>
        <taxon>Epsilonproteobacteria</taxon>
        <taxon>Campylobacterales</taxon>
        <taxon>Arcobacteraceae</taxon>
        <taxon>Arcobacter</taxon>
    </lineage>
</organism>
<evidence type="ECO:0000313" key="1">
    <source>
        <dbReference type="EMBL" id="AXX89959.1"/>
    </source>
</evidence>
<dbReference type="AlphaFoldDB" id="A0AAD0SRY8"/>
<dbReference type="KEGG" id="asui:ASUIS_1478"/>
<evidence type="ECO:0000313" key="2">
    <source>
        <dbReference type="Proteomes" id="UP000263040"/>
    </source>
</evidence>
<protein>
    <submittedName>
        <fullName evidence="1">Uncharacterized protein</fullName>
    </submittedName>
</protein>
<gene>
    <name evidence="1" type="ORF">ASUIS_1478</name>
</gene>
<name>A0AAD0SRY8_9BACT</name>
<dbReference type="RefSeq" id="WP_118886483.1">
    <property type="nucleotide sequence ID" value="NZ_CP032100.1"/>
</dbReference>
<sequence length="62" mass="7426">MLSGFCLESISKNIRNEDDLINIFEYLIKEGLTPYEAYYFITDKYGEEEILKLLDEDNFRFC</sequence>
<dbReference type="Proteomes" id="UP000263040">
    <property type="component" value="Chromosome"/>
</dbReference>
<dbReference type="EMBL" id="CP032100">
    <property type="protein sequence ID" value="AXX89959.1"/>
    <property type="molecule type" value="Genomic_DNA"/>
</dbReference>